<keyword evidence="2" id="KW-1185">Reference proteome</keyword>
<dbReference type="PANTHER" id="PTHR33223">
    <property type="entry name" value="CCHC-TYPE DOMAIN-CONTAINING PROTEIN"/>
    <property type="match status" value="1"/>
</dbReference>
<reference evidence="1" key="1">
    <citation type="journal article" date="2022" name="Int. J. Mol. Sci.">
        <title>Draft Genome of Tanacetum Coccineum: Genomic Comparison of Closely Related Tanacetum-Family Plants.</title>
        <authorList>
            <person name="Yamashiro T."/>
            <person name="Shiraishi A."/>
            <person name="Nakayama K."/>
            <person name="Satake H."/>
        </authorList>
    </citation>
    <scope>NUCLEOTIDE SEQUENCE</scope>
</reference>
<accession>A0ABQ5AJS5</accession>
<dbReference type="PANTHER" id="PTHR33223:SF11">
    <property type="entry name" value="ELEMENT PROTEIN, PUTATIVE-RELATED"/>
    <property type="match status" value="1"/>
</dbReference>
<dbReference type="Proteomes" id="UP001151760">
    <property type="component" value="Unassembled WGS sequence"/>
</dbReference>
<proteinExistence type="predicted"/>
<name>A0ABQ5AJS5_9ASTR</name>
<dbReference type="EMBL" id="BQNB010012296">
    <property type="protein sequence ID" value="GJT01767.1"/>
    <property type="molecule type" value="Genomic_DNA"/>
</dbReference>
<organism evidence="1 2">
    <name type="scientific">Tanacetum coccineum</name>
    <dbReference type="NCBI Taxonomy" id="301880"/>
    <lineage>
        <taxon>Eukaryota</taxon>
        <taxon>Viridiplantae</taxon>
        <taxon>Streptophyta</taxon>
        <taxon>Embryophyta</taxon>
        <taxon>Tracheophyta</taxon>
        <taxon>Spermatophyta</taxon>
        <taxon>Magnoliopsida</taxon>
        <taxon>eudicotyledons</taxon>
        <taxon>Gunneridae</taxon>
        <taxon>Pentapetalae</taxon>
        <taxon>asterids</taxon>
        <taxon>campanulids</taxon>
        <taxon>Asterales</taxon>
        <taxon>Asteraceae</taxon>
        <taxon>Asteroideae</taxon>
        <taxon>Anthemideae</taxon>
        <taxon>Anthemidinae</taxon>
        <taxon>Tanacetum</taxon>
    </lineage>
</organism>
<evidence type="ECO:0008006" key="3">
    <source>
        <dbReference type="Google" id="ProtNLM"/>
    </source>
</evidence>
<evidence type="ECO:0000313" key="1">
    <source>
        <dbReference type="EMBL" id="GJT01767.1"/>
    </source>
</evidence>
<evidence type="ECO:0000313" key="2">
    <source>
        <dbReference type="Proteomes" id="UP001151760"/>
    </source>
</evidence>
<protein>
    <recommendedName>
        <fullName evidence="3">Retrotransposon gag domain-containing protein</fullName>
    </recommendedName>
</protein>
<sequence length="145" mass="16815">MAYQSSDTAADCIARPKIDEKAHLELKGQFLKELRDNTFSGPNNEDANEYIEKVLEIVDLFHIPEVTQDHIMLRFFPMSLTGAAIRWLRNELAGLINTWETLKKKFLSKYCLLTELLRRWMRSITFNKSLARLFTKLGNASKNCC</sequence>
<comment type="caution">
    <text evidence="1">The sequence shown here is derived from an EMBL/GenBank/DDBJ whole genome shotgun (WGS) entry which is preliminary data.</text>
</comment>
<gene>
    <name evidence="1" type="ORF">Tco_0822936</name>
</gene>
<reference evidence="1" key="2">
    <citation type="submission" date="2022-01" db="EMBL/GenBank/DDBJ databases">
        <authorList>
            <person name="Yamashiro T."/>
            <person name="Shiraishi A."/>
            <person name="Satake H."/>
            <person name="Nakayama K."/>
        </authorList>
    </citation>
    <scope>NUCLEOTIDE SEQUENCE</scope>
</reference>